<evidence type="ECO:0000256" key="2">
    <source>
        <dbReference type="SAM" id="MobiDB-lite"/>
    </source>
</evidence>
<dbReference type="OrthoDB" id="312892at2759"/>
<dbReference type="PROSITE" id="PS50089">
    <property type="entry name" value="ZF_RING_2"/>
    <property type="match status" value="1"/>
</dbReference>
<dbReference type="GeneID" id="9046809"/>
<dbReference type="SUPFAM" id="SSF57850">
    <property type="entry name" value="RING/U-box"/>
    <property type="match status" value="1"/>
</dbReference>
<dbReference type="GO" id="GO:0016567">
    <property type="term" value="P:protein ubiquitination"/>
    <property type="evidence" value="ECO:0007669"/>
    <property type="project" value="TreeGrafter"/>
</dbReference>
<dbReference type="InParanoid" id="C5KVT3"/>
<dbReference type="GO" id="GO:0005737">
    <property type="term" value="C:cytoplasm"/>
    <property type="evidence" value="ECO:0007669"/>
    <property type="project" value="TreeGrafter"/>
</dbReference>
<sequence>MCSTSTDRVNCQVCGRSRRVPPELMPNAQYFVCRDCVARAFPHLDAGHRDRRQTDFRNMSTASMGEDIDSTLYDPYASERLEEPPRTAGDAVRSQDRLKAMERAKSQTFEIKRVTSTFFKVNSSGQAVQTTHAPRGSLELSDLAIDDDDGTCKICMEDPATIILLPCGHGGLCQGCAKDLVLAGKTCYICREEFTMLAEMSQKWSKSDAVTATPDHEEEEAVEKAEYLGRMIRPDALHHATSNARADDGRPLLVAANSVEDDANTVTSLPHNANNNDDDDNTSSTENHILDTMQLADREETILTMDRTPAAAAIIAL</sequence>
<evidence type="ECO:0000256" key="1">
    <source>
        <dbReference type="PROSITE-ProRule" id="PRU00175"/>
    </source>
</evidence>
<keyword evidence="1" id="KW-0862">Zinc</keyword>
<dbReference type="InterPro" id="IPR001841">
    <property type="entry name" value="Znf_RING"/>
</dbReference>
<evidence type="ECO:0000313" key="5">
    <source>
        <dbReference type="Proteomes" id="UP000007800"/>
    </source>
</evidence>
<dbReference type="SMART" id="SM00184">
    <property type="entry name" value="RING"/>
    <property type="match status" value="1"/>
</dbReference>
<dbReference type="AlphaFoldDB" id="C5KVT3"/>
<evidence type="ECO:0000259" key="3">
    <source>
        <dbReference type="PROSITE" id="PS50089"/>
    </source>
</evidence>
<dbReference type="InterPro" id="IPR045194">
    <property type="entry name" value="MGRN1/RNF157-like"/>
</dbReference>
<dbReference type="RefSeq" id="XP_002779673.1">
    <property type="nucleotide sequence ID" value="XM_002779627.1"/>
</dbReference>
<dbReference type="InterPro" id="IPR013083">
    <property type="entry name" value="Znf_RING/FYVE/PHD"/>
</dbReference>
<feature type="region of interest" description="Disordered" evidence="2">
    <location>
        <begin position="265"/>
        <end position="285"/>
    </location>
</feature>
<dbReference type="EMBL" id="GG676694">
    <property type="protein sequence ID" value="EER11468.1"/>
    <property type="molecule type" value="Genomic_DNA"/>
</dbReference>
<keyword evidence="1" id="KW-0863">Zinc-finger</keyword>
<dbReference type="CDD" id="cd16649">
    <property type="entry name" value="mRING-HC-C3HC5_CGRF1-like"/>
    <property type="match status" value="1"/>
</dbReference>
<dbReference type="Gene3D" id="3.30.40.10">
    <property type="entry name" value="Zinc/RING finger domain, C3HC4 (zinc finger)"/>
    <property type="match status" value="1"/>
</dbReference>
<dbReference type="PANTHER" id="PTHR22996:SF0">
    <property type="entry name" value="RE60872P-RELATED"/>
    <property type="match status" value="1"/>
</dbReference>
<reference evidence="4 5" key="1">
    <citation type="submission" date="2008-07" db="EMBL/GenBank/DDBJ databases">
        <authorList>
            <person name="El-Sayed N."/>
            <person name="Caler E."/>
            <person name="Inman J."/>
            <person name="Amedeo P."/>
            <person name="Hass B."/>
            <person name="Wortman J."/>
        </authorList>
    </citation>
    <scope>NUCLEOTIDE SEQUENCE [LARGE SCALE GENOMIC DNA]</scope>
    <source>
        <strain evidence="5">ATCC 50983 / TXsc</strain>
    </source>
</reference>
<keyword evidence="1" id="KW-0479">Metal-binding</keyword>
<dbReference type="Proteomes" id="UP000007800">
    <property type="component" value="Unassembled WGS sequence"/>
</dbReference>
<organism evidence="5">
    <name type="scientific">Perkinsus marinus (strain ATCC 50983 / TXsc)</name>
    <dbReference type="NCBI Taxonomy" id="423536"/>
    <lineage>
        <taxon>Eukaryota</taxon>
        <taxon>Sar</taxon>
        <taxon>Alveolata</taxon>
        <taxon>Perkinsozoa</taxon>
        <taxon>Perkinsea</taxon>
        <taxon>Perkinsida</taxon>
        <taxon>Perkinsidae</taxon>
        <taxon>Perkinsus</taxon>
    </lineage>
</organism>
<dbReference type="GO" id="GO:0008270">
    <property type="term" value="F:zinc ion binding"/>
    <property type="evidence" value="ECO:0007669"/>
    <property type="project" value="UniProtKB-KW"/>
</dbReference>
<evidence type="ECO:0000313" key="4">
    <source>
        <dbReference type="EMBL" id="EER11468.1"/>
    </source>
</evidence>
<dbReference type="Pfam" id="PF13920">
    <property type="entry name" value="zf-C3HC4_3"/>
    <property type="match status" value="1"/>
</dbReference>
<proteinExistence type="predicted"/>
<name>C5KVT3_PERM5</name>
<keyword evidence="5" id="KW-1185">Reference proteome</keyword>
<dbReference type="PANTHER" id="PTHR22996">
    <property type="entry name" value="MAHOGUNIN"/>
    <property type="match status" value="1"/>
</dbReference>
<dbReference type="GO" id="GO:0061630">
    <property type="term" value="F:ubiquitin protein ligase activity"/>
    <property type="evidence" value="ECO:0007669"/>
    <property type="project" value="UniProtKB-EC"/>
</dbReference>
<accession>C5KVT3</accession>
<gene>
    <name evidence="4" type="ORF">Pmar_PMAR011135</name>
</gene>
<protein>
    <recommendedName>
        <fullName evidence="3">RING-type domain-containing protein</fullName>
    </recommendedName>
</protein>
<feature type="domain" description="RING-type" evidence="3">
    <location>
        <begin position="152"/>
        <end position="191"/>
    </location>
</feature>